<dbReference type="Pfam" id="PF02176">
    <property type="entry name" value="zf-TRAF"/>
    <property type="match status" value="1"/>
</dbReference>
<evidence type="ECO:0000256" key="3">
    <source>
        <dbReference type="ARBA" id="ARBA00022833"/>
    </source>
</evidence>
<evidence type="ECO:0000256" key="4">
    <source>
        <dbReference type="PROSITE-ProRule" id="PRU00207"/>
    </source>
</evidence>
<dbReference type="RefSeq" id="XP_013397447.1">
    <property type="nucleotide sequence ID" value="XM_013541993.1"/>
</dbReference>
<dbReference type="GO" id="GO:0043122">
    <property type="term" value="P:regulation of canonical NF-kappaB signal transduction"/>
    <property type="evidence" value="ECO:0007669"/>
    <property type="project" value="TreeGrafter"/>
</dbReference>
<dbReference type="SUPFAM" id="SSF49599">
    <property type="entry name" value="TRAF domain-like"/>
    <property type="match status" value="1"/>
</dbReference>
<reference evidence="7" key="1">
    <citation type="submission" date="2025-08" db="UniProtKB">
        <authorList>
            <consortium name="RefSeq"/>
        </authorList>
    </citation>
    <scope>IDENTIFICATION</scope>
    <source>
        <tissue evidence="7">Gonads</tissue>
    </source>
</reference>
<dbReference type="STRING" id="7574.A0A1S3IGV4"/>
<dbReference type="GO" id="GO:0009898">
    <property type="term" value="C:cytoplasmic side of plasma membrane"/>
    <property type="evidence" value="ECO:0007669"/>
    <property type="project" value="TreeGrafter"/>
</dbReference>
<name>A0A1S3IGV4_LINAN</name>
<sequence>MYEDLYYKKIVFATYKRHGGPQKCVVHDCPDIIPSEDQVYPDRAVEREVLKLEVICTNKGDGCPWEGKLKDYESHEEECEFIRQPCGRSGCKDFVYKKDLEGHLKEDCLMRPVDCEYCKAKLVFKDVKDHHLSDCPEFPVECDQCHMDKIFTRLQEGLRV</sequence>
<keyword evidence="3 4" id="KW-0862">Zinc</keyword>
<dbReference type="AlphaFoldDB" id="A0A1S3IGV4"/>
<dbReference type="Proteomes" id="UP000085678">
    <property type="component" value="Unplaced"/>
</dbReference>
<dbReference type="PANTHER" id="PTHR10131:SF138">
    <property type="entry name" value="RE66324P"/>
    <property type="match status" value="1"/>
</dbReference>
<proteinExistence type="predicted"/>
<evidence type="ECO:0000313" key="7">
    <source>
        <dbReference type="RefSeq" id="XP_013397447.1"/>
    </source>
</evidence>
<dbReference type="PANTHER" id="PTHR10131">
    <property type="entry name" value="TNF RECEPTOR ASSOCIATED FACTOR"/>
    <property type="match status" value="1"/>
</dbReference>
<dbReference type="KEGG" id="lak:106164185"/>
<dbReference type="Gene3D" id="3.30.40.10">
    <property type="entry name" value="Zinc/RING finger domain, C3HC4 (zinc finger)"/>
    <property type="match status" value="2"/>
</dbReference>
<keyword evidence="6" id="KW-1185">Reference proteome</keyword>
<accession>A0A1S3IGV4</accession>
<dbReference type="InterPro" id="IPR001293">
    <property type="entry name" value="Znf_TRAF"/>
</dbReference>
<keyword evidence="1 4" id="KW-0479">Metal-binding</keyword>
<evidence type="ECO:0000313" key="6">
    <source>
        <dbReference type="Proteomes" id="UP000085678"/>
    </source>
</evidence>
<protein>
    <submittedName>
        <fullName evidence="7">TNF receptor-associated factor 2-like</fullName>
    </submittedName>
</protein>
<evidence type="ECO:0000256" key="2">
    <source>
        <dbReference type="ARBA" id="ARBA00022771"/>
    </source>
</evidence>
<keyword evidence="2 4" id="KW-0863">Zinc-finger</keyword>
<dbReference type="GO" id="GO:0008270">
    <property type="term" value="F:zinc ion binding"/>
    <property type="evidence" value="ECO:0007669"/>
    <property type="project" value="UniProtKB-KW"/>
</dbReference>
<organism evidence="6 7">
    <name type="scientific">Lingula anatina</name>
    <name type="common">Brachiopod</name>
    <name type="synonym">Lingula unguis</name>
    <dbReference type="NCBI Taxonomy" id="7574"/>
    <lineage>
        <taxon>Eukaryota</taxon>
        <taxon>Metazoa</taxon>
        <taxon>Spiralia</taxon>
        <taxon>Lophotrochozoa</taxon>
        <taxon>Brachiopoda</taxon>
        <taxon>Linguliformea</taxon>
        <taxon>Lingulata</taxon>
        <taxon>Lingulida</taxon>
        <taxon>Linguloidea</taxon>
        <taxon>Lingulidae</taxon>
        <taxon>Lingula</taxon>
    </lineage>
</organism>
<dbReference type="GO" id="GO:0005164">
    <property type="term" value="F:tumor necrosis factor receptor binding"/>
    <property type="evidence" value="ECO:0007669"/>
    <property type="project" value="TreeGrafter"/>
</dbReference>
<gene>
    <name evidence="7" type="primary">LOC106164185</name>
</gene>
<dbReference type="PROSITE" id="PS50145">
    <property type="entry name" value="ZF_TRAF"/>
    <property type="match status" value="1"/>
</dbReference>
<feature type="zinc finger region" description="TRAF-type" evidence="4">
    <location>
        <begin position="74"/>
        <end position="122"/>
    </location>
</feature>
<dbReference type="InterPro" id="IPR013083">
    <property type="entry name" value="Znf_RING/FYVE/PHD"/>
</dbReference>
<evidence type="ECO:0000259" key="5">
    <source>
        <dbReference type="PROSITE" id="PS50145"/>
    </source>
</evidence>
<evidence type="ECO:0000256" key="1">
    <source>
        <dbReference type="ARBA" id="ARBA00022723"/>
    </source>
</evidence>
<dbReference type="GeneID" id="106164185"/>
<feature type="domain" description="TRAF-type" evidence="5">
    <location>
        <begin position="74"/>
        <end position="122"/>
    </location>
</feature>
<dbReference type="OrthoDB" id="10051587at2759"/>
<dbReference type="InParanoid" id="A0A1S3IGV4"/>